<protein>
    <recommendedName>
        <fullName evidence="3">Integrase</fullName>
    </recommendedName>
</protein>
<reference evidence="1 2" key="1">
    <citation type="submission" date="2020-05" db="EMBL/GenBank/DDBJ databases">
        <authorList>
            <person name="Whitworth D."/>
        </authorList>
    </citation>
    <scope>NUCLEOTIDE SEQUENCE [LARGE SCALE GENOMIC DNA]</scope>
    <source>
        <strain evidence="1 2">AB043B</strain>
    </source>
</reference>
<dbReference type="RefSeq" id="WP_120528513.1">
    <property type="nucleotide sequence ID" value="NZ_JABFJV010000129.1"/>
</dbReference>
<name>A0A3A8HM70_9BACT</name>
<evidence type="ECO:0008006" key="3">
    <source>
        <dbReference type="Google" id="ProtNLM"/>
    </source>
</evidence>
<keyword evidence="2" id="KW-1185">Reference proteome</keyword>
<dbReference type="EMBL" id="JABFJV010000129">
    <property type="protein sequence ID" value="NOK35802.1"/>
    <property type="molecule type" value="Genomic_DNA"/>
</dbReference>
<dbReference type="AlphaFoldDB" id="A0A3A8HM70"/>
<evidence type="ECO:0000313" key="1">
    <source>
        <dbReference type="EMBL" id="NOK35802.1"/>
    </source>
</evidence>
<evidence type="ECO:0000313" key="2">
    <source>
        <dbReference type="Proteomes" id="UP000563426"/>
    </source>
</evidence>
<comment type="caution">
    <text evidence="1">The sequence shown here is derived from an EMBL/GenBank/DDBJ whole genome shotgun (WGS) entry which is preliminary data.</text>
</comment>
<gene>
    <name evidence="1" type="ORF">HMI49_21620</name>
</gene>
<dbReference type="OrthoDB" id="5116314at2"/>
<dbReference type="Proteomes" id="UP000563426">
    <property type="component" value="Unassembled WGS sequence"/>
</dbReference>
<proteinExistence type="predicted"/>
<organism evidence="1 2">
    <name type="scientific">Corallococcus exercitus</name>
    <dbReference type="NCBI Taxonomy" id="2316736"/>
    <lineage>
        <taxon>Bacteria</taxon>
        <taxon>Pseudomonadati</taxon>
        <taxon>Myxococcota</taxon>
        <taxon>Myxococcia</taxon>
        <taxon>Myxococcales</taxon>
        <taxon>Cystobacterineae</taxon>
        <taxon>Myxococcaceae</taxon>
        <taxon>Corallococcus</taxon>
    </lineage>
</organism>
<sequence>MLESKDSSQLVAARLLEFFAAWTAWFRGLWEVGTVLSLRELMEAVEAVPAGVLSDKAVEWLANELSRALGPDEGIAPQSRSLLQRLLGSPLRPRSGELPAVHRLTEEIDASYLSRWAGQLAQGIPVKPERVARAVASHLLDAGFSPDFLHRWLTYRLVHSTQTYRLSDLLEEAHGLARTQPSRFQVLLTMHNALGFQGPPPREWCDAPTVSKWLITNGFDPTHIRQGGGWLLTVQARDAFSAAEQASETVEKLAARLLIGTGQQMRPGDHAYVEGIQRPLPLRRHRRVEVRSLERQDQLFASGPPSRVDAAFELLGQLDAPAVVAVAAGWAAIEALLVAPEDGQKSPAGDRLASLVACSFPRAELTLLASLQGRSSASPLYEQLLRCASNHERASVMGAAIRQAQPLSWAEPVWSHQAAVARMKGLFQEPRKKLKEVEGYAVRAFRRLYRQRNLVLHGGQTNAVALRASLRTAAPLIGAGIDRIAHAWFRHGVQPLELAVKARHRLDLLEPREPMALLDLLE</sequence>
<accession>A0A3A8HM70</accession>